<evidence type="ECO:0000256" key="6">
    <source>
        <dbReference type="ARBA" id="ARBA00022692"/>
    </source>
</evidence>
<evidence type="ECO:0000256" key="3">
    <source>
        <dbReference type="ARBA" id="ARBA00022475"/>
    </source>
</evidence>
<evidence type="ECO:0000256" key="5">
    <source>
        <dbReference type="ARBA" id="ARBA00022679"/>
    </source>
</evidence>
<dbReference type="Proteomes" id="UP000179860">
    <property type="component" value="Plasmid pl1WSM5005"/>
</dbReference>
<accession>A0A1I9YVD0</accession>
<gene>
    <name evidence="11" type="primary">pgaC</name>
    <name evidence="11" type="ORF">BJG93_29965</name>
</gene>
<keyword evidence="3 10" id="KW-1003">Cell membrane</keyword>
<keyword evidence="4 10" id="KW-0328">Glycosyltransferase</keyword>
<evidence type="ECO:0000256" key="9">
    <source>
        <dbReference type="NCBIfam" id="TIGR03937"/>
    </source>
</evidence>
<dbReference type="PANTHER" id="PTHR43630">
    <property type="entry name" value="POLY-BETA-1,6-N-ACETYL-D-GLUCOSAMINE SYNTHASE"/>
    <property type="match status" value="1"/>
</dbReference>
<dbReference type="RefSeq" id="WP_051374223.1">
    <property type="nucleotide sequence ID" value="NZ_CP017563.2"/>
</dbReference>
<dbReference type="InterPro" id="IPR023853">
    <property type="entry name" value="PGA_PgaC/IcaA"/>
</dbReference>
<keyword evidence="8 10" id="KW-0472">Membrane</keyword>
<dbReference type="CDD" id="cd06423">
    <property type="entry name" value="CESA_like"/>
    <property type="match status" value="1"/>
</dbReference>
<geneLocation type="plasmid" evidence="11 12">
    <name>pl1WSM5005</name>
</geneLocation>
<evidence type="ECO:0000256" key="1">
    <source>
        <dbReference type="ARBA" id="ARBA00004651"/>
    </source>
</evidence>
<dbReference type="Pfam" id="PF13641">
    <property type="entry name" value="Glyco_tranf_2_3"/>
    <property type="match status" value="1"/>
</dbReference>
<dbReference type="GO" id="GO:0043708">
    <property type="term" value="P:cell adhesion involved in biofilm formation"/>
    <property type="evidence" value="ECO:0007669"/>
    <property type="project" value="InterPro"/>
</dbReference>
<evidence type="ECO:0000256" key="8">
    <source>
        <dbReference type="ARBA" id="ARBA00023136"/>
    </source>
</evidence>
<dbReference type="PANTHER" id="PTHR43630:SF1">
    <property type="entry name" value="POLY-BETA-1,6-N-ACETYL-D-GLUCOSAMINE SYNTHASE"/>
    <property type="match status" value="1"/>
</dbReference>
<keyword evidence="12" id="KW-1185">Reference proteome</keyword>
<evidence type="ECO:0000256" key="7">
    <source>
        <dbReference type="ARBA" id="ARBA00022989"/>
    </source>
</evidence>
<evidence type="ECO:0000313" key="11">
    <source>
        <dbReference type="EMBL" id="APA90143.2"/>
    </source>
</evidence>
<evidence type="ECO:0000256" key="4">
    <source>
        <dbReference type="ARBA" id="ARBA00022676"/>
    </source>
</evidence>
<reference evidence="11" key="1">
    <citation type="submission" date="2016-09" db="EMBL/GenBank/DDBJ databases">
        <title>The Complete Genome of Burkholderia sprentiae wsm5005.</title>
        <authorList>
            <person name="De Meyer S."/>
            <person name="Wang P."/>
            <person name="Terpolilli J."/>
        </authorList>
    </citation>
    <scope>NUCLEOTIDE SEQUENCE [LARGE SCALE GENOMIC DNA]</scope>
    <source>
        <strain evidence="11">WSM5005</strain>
        <plasmid evidence="11">pl1WSM5005</plasmid>
    </source>
</reference>
<evidence type="ECO:0000313" key="12">
    <source>
        <dbReference type="Proteomes" id="UP000179860"/>
    </source>
</evidence>
<sequence>MKNVMSVVSNFVFYYPLLMAYLWMVGGLLHYLLIERKDGSQTAVGPLPSYPKVSVVVPCYNEADNVREVIACLDRLNYPNYNIIAINDGSHDETGAILNELVDVYPKLVVVHQHQNEGKAIGLTTAAMLSDAEYLMCIDGDSLLDKEAIGWMLRHFIDDASVGAVTGNPRIRTRSSLLGRMQVGEFSSIVGLIKRTQHMYGRLLTVSGVVSMFRKRALQEVGYWSSDMLTEDIDISWKLQVQGWHVHFESRALSWILMPETFRGLYKQRLRWAKGGIQVLFKYAGEVLSRRNMMMWPIFFEYAISIVWAYCMLFTLVMMAATAIFTLPETWRFAFVPRGTGVLLFATCCAQILVGCLIDRRYDNNLLRYFIDTVWYPAAFWAISMIASVIALPGVVSQRRRQRARWVSPDRGIRSSGAVIADSSTGLVAQPQFGGPLDVTQSSQHS</sequence>
<dbReference type="Gene3D" id="3.90.550.10">
    <property type="entry name" value="Spore Coat Polysaccharide Biosynthesis Protein SpsA, Chain A"/>
    <property type="match status" value="1"/>
</dbReference>
<evidence type="ECO:0000256" key="10">
    <source>
        <dbReference type="RuleBase" id="RU364028"/>
    </source>
</evidence>
<proteinExistence type="inferred from homology"/>
<keyword evidence="11" id="KW-0614">Plasmid</keyword>
<comment type="similarity">
    <text evidence="2 10">Belongs to the glycosyltransferase 2 family.</text>
</comment>
<dbReference type="SUPFAM" id="SSF53448">
    <property type="entry name" value="Nucleotide-diphospho-sugar transferases"/>
    <property type="match status" value="1"/>
</dbReference>
<name>A0A1I9YVD0_9BURK</name>
<keyword evidence="6 10" id="KW-0812">Transmembrane</keyword>
<dbReference type="OrthoDB" id="276604at2"/>
<comment type="caution">
    <text evidence="10">Lacks conserved residue(s) required for the propagation of feature annotation.</text>
</comment>
<dbReference type="EMBL" id="CP017563">
    <property type="protein sequence ID" value="APA90143.2"/>
    <property type="molecule type" value="Genomic_DNA"/>
</dbReference>
<comment type="subcellular location">
    <subcellularLocation>
        <location evidence="1 10">Cell membrane</location>
        <topology evidence="1 10">Multi-pass membrane protein</topology>
    </subcellularLocation>
</comment>
<dbReference type="KEGG" id="pspw:BJG93_29965"/>
<protein>
    <recommendedName>
        <fullName evidence="9 10">Poly-beta-1,6-N-acetyl-D-glucosamine synthase</fullName>
        <shortName evidence="10">Poly-beta-1,6-GlcNAc synthase</shortName>
        <ecNumber evidence="10">2.4.1.-</ecNumber>
    </recommendedName>
</protein>
<keyword evidence="5 10" id="KW-0808">Transferase</keyword>
<dbReference type="InterPro" id="IPR029044">
    <property type="entry name" value="Nucleotide-diphossugar_trans"/>
</dbReference>
<dbReference type="GO" id="GO:0008375">
    <property type="term" value="F:acetylglucosaminyltransferase activity"/>
    <property type="evidence" value="ECO:0007669"/>
    <property type="project" value="UniProtKB-UniRule"/>
</dbReference>
<feature type="transmembrane region" description="Helical" evidence="10">
    <location>
        <begin position="12"/>
        <end position="33"/>
    </location>
</feature>
<dbReference type="AlphaFoldDB" id="A0A1I9YVD0"/>
<keyword evidence="7 10" id="KW-1133">Transmembrane helix</keyword>
<dbReference type="GO" id="GO:0005886">
    <property type="term" value="C:plasma membrane"/>
    <property type="evidence" value="ECO:0007669"/>
    <property type="project" value="UniProtKB-SubCell"/>
</dbReference>
<organism evidence="11 12">
    <name type="scientific">Paraburkholderia sprentiae WSM5005</name>
    <dbReference type="NCBI Taxonomy" id="754502"/>
    <lineage>
        <taxon>Bacteria</taxon>
        <taxon>Pseudomonadati</taxon>
        <taxon>Pseudomonadota</taxon>
        <taxon>Betaproteobacteria</taxon>
        <taxon>Burkholderiales</taxon>
        <taxon>Burkholderiaceae</taxon>
        <taxon>Paraburkholderia</taxon>
    </lineage>
</organism>
<feature type="transmembrane region" description="Helical" evidence="10">
    <location>
        <begin position="299"/>
        <end position="325"/>
    </location>
</feature>
<feature type="transmembrane region" description="Helical" evidence="10">
    <location>
        <begin position="374"/>
        <end position="396"/>
    </location>
</feature>
<reference evidence="11" key="2">
    <citation type="submission" date="2021-06" db="EMBL/GenBank/DDBJ databases">
        <authorList>
            <person name="Rogers T.H."/>
            <person name="Ramsay J.P."/>
            <person name="Wang P."/>
            <person name="Terpolilli J."/>
        </authorList>
    </citation>
    <scope>NUCLEOTIDE SEQUENCE [LARGE SCALE GENOMIC DNA]</scope>
    <source>
        <strain evidence="11">WSM5005</strain>
        <plasmid evidence="11">pl1WSM5005</plasmid>
    </source>
</reference>
<evidence type="ECO:0000256" key="2">
    <source>
        <dbReference type="ARBA" id="ARBA00006739"/>
    </source>
</evidence>
<dbReference type="EC" id="2.4.1.-" evidence="10"/>
<dbReference type="NCBIfam" id="TIGR03937">
    <property type="entry name" value="PgaC_IcaA"/>
    <property type="match status" value="1"/>
</dbReference>